<reference evidence="3 4" key="1">
    <citation type="submission" date="2022-04" db="EMBL/GenBank/DDBJ databases">
        <title>Positive selection, recombination, and allopatry shape intraspecific diversity of widespread and dominant cyanobacteria.</title>
        <authorList>
            <person name="Wei J."/>
            <person name="Shu W."/>
            <person name="Hu C."/>
        </authorList>
    </citation>
    <scope>NUCLEOTIDE SEQUENCE [LARGE SCALE GENOMIC DNA]</scope>
    <source>
        <strain evidence="3 4">GB2-A4</strain>
    </source>
</reference>
<keyword evidence="2" id="KW-0812">Transmembrane</keyword>
<protein>
    <recommendedName>
        <fullName evidence="5">Type II secretion system protein GspC N-terminal domain-containing protein</fullName>
    </recommendedName>
</protein>
<accession>A0ABV0J3Y9</accession>
<sequence length="349" mass="36965">MSQDVVTSQMASDSLENSMPSPVWSVEDYADKLMDELFEDVDRVVEGGTSLPTETTPIENTSVQALAIPQMILASALMPRQGLTSQPVRSDALDTALVETDSSLEKHRQFGHSFDKILLGAACASIVGIILIWLGNQGKLGRFFPTSNSSSVITTSAPTTKELADAQFGAYVQRSLETIVQLENPGKQVAAVPTTAPQPAGTLPSVPVTGNLAQPLTRIPSALERIYTLPKIPQRPYNRPVPAPVAPVVPRPVVVRPVVPMPSVAPAPVASVPIAPAAPAAPAPKVTLQGVVEWGDRSAALFEIGGSTQRINLGEGIGSSGWTLVKVSNKEAVIRRNGEVRSVYVGQQF</sequence>
<dbReference type="EMBL" id="JAMPKM010000002">
    <property type="protein sequence ID" value="MEP0816364.1"/>
    <property type="molecule type" value="Genomic_DNA"/>
</dbReference>
<keyword evidence="4" id="KW-1185">Reference proteome</keyword>
<feature type="region of interest" description="Disordered" evidence="1">
    <location>
        <begin position="1"/>
        <end position="20"/>
    </location>
</feature>
<evidence type="ECO:0000256" key="2">
    <source>
        <dbReference type="SAM" id="Phobius"/>
    </source>
</evidence>
<evidence type="ECO:0000256" key="1">
    <source>
        <dbReference type="SAM" id="MobiDB-lite"/>
    </source>
</evidence>
<gene>
    <name evidence="3" type="ORF">NC998_04570</name>
</gene>
<evidence type="ECO:0000313" key="3">
    <source>
        <dbReference type="EMBL" id="MEP0816364.1"/>
    </source>
</evidence>
<keyword evidence="2" id="KW-1133">Transmembrane helix</keyword>
<evidence type="ECO:0000313" key="4">
    <source>
        <dbReference type="Proteomes" id="UP001464891"/>
    </source>
</evidence>
<name>A0ABV0J3Y9_9CYAN</name>
<comment type="caution">
    <text evidence="3">The sequence shown here is derived from an EMBL/GenBank/DDBJ whole genome shotgun (WGS) entry which is preliminary data.</text>
</comment>
<dbReference type="RefSeq" id="WP_190433680.1">
    <property type="nucleotide sequence ID" value="NZ_JAMPKM010000002.1"/>
</dbReference>
<dbReference type="Proteomes" id="UP001464891">
    <property type="component" value="Unassembled WGS sequence"/>
</dbReference>
<organism evidence="3 4">
    <name type="scientific">Trichocoleus desertorum GB2-A4</name>
    <dbReference type="NCBI Taxonomy" id="2933944"/>
    <lineage>
        <taxon>Bacteria</taxon>
        <taxon>Bacillati</taxon>
        <taxon>Cyanobacteriota</taxon>
        <taxon>Cyanophyceae</taxon>
        <taxon>Leptolyngbyales</taxon>
        <taxon>Trichocoleusaceae</taxon>
        <taxon>Trichocoleus</taxon>
    </lineage>
</organism>
<keyword evidence="2" id="KW-0472">Membrane</keyword>
<feature type="transmembrane region" description="Helical" evidence="2">
    <location>
        <begin position="117"/>
        <end position="135"/>
    </location>
</feature>
<proteinExistence type="predicted"/>
<evidence type="ECO:0008006" key="5">
    <source>
        <dbReference type="Google" id="ProtNLM"/>
    </source>
</evidence>